<organism evidence="2 3">
    <name type="scientific">Rhizobium laguerreae</name>
    <dbReference type="NCBI Taxonomy" id="1076926"/>
    <lineage>
        <taxon>Bacteria</taxon>
        <taxon>Pseudomonadati</taxon>
        <taxon>Pseudomonadota</taxon>
        <taxon>Alphaproteobacteria</taxon>
        <taxon>Hyphomicrobiales</taxon>
        <taxon>Rhizobiaceae</taxon>
        <taxon>Rhizobium/Agrobacterium group</taxon>
        <taxon>Rhizobium</taxon>
    </lineage>
</organism>
<evidence type="ECO:0000256" key="1">
    <source>
        <dbReference type="SAM" id="MobiDB-lite"/>
    </source>
</evidence>
<gene>
    <name evidence="2" type="ORF">HLI17_31945</name>
</gene>
<comment type="caution">
    <text evidence="2">The sequence shown here is derived from an EMBL/GenBank/DDBJ whole genome shotgun (WGS) entry which is preliminary data.</text>
</comment>
<dbReference type="AlphaFoldDB" id="A0A7Y2RB96"/>
<sequence length="96" mass="10013">MTENPKVGLDRSKTGRAKGTPNKTTALLKDAILLAATKAGGKDGLVGYLEIQAAANPGPFMALLGKVLPMQIAGDPDSPIVHEVIRRIVRPSDPNG</sequence>
<evidence type="ECO:0000313" key="2">
    <source>
        <dbReference type="EMBL" id="NNH67815.1"/>
    </source>
</evidence>
<name>A0A7Y2RB96_9HYPH</name>
<evidence type="ECO:0000313" key="3">
    <source>
        <dbReference type="Proteomes" id="UP000530654"/>
    </source>
</evidence>
<proteinExistence type="predicted"/>
<feature type="region of interest" description="Disordered" evidence="1">
    <location>
        <begin position="1"/>
        <end position="22"/>
    </location>
</feature>
<dbReference type="RefSeq" id="WP_170282875.1">
    <property type="nucleotide sequence ID" value="NZ_JABEQY010000047.1"/>
</dbReference>
<dbReference type="EMBL" id="JABEQY010000047">
    <property type="protein sequence ID" value="NNH67815.1"/>
    <property type="molecule type" value="Genomic_DNA"/>
</dbReference>
<dbReference type="Proteomes" id="UP000530654">
    <property type="component" value="Unassembled WGS sequence"/>
</dbReference>
<accession>A0A7Y2RB96</accession>
<protein>
    <submittedName>
        <fullName evidence="2">Uncharacterized protein</fullName>
    </submittedName>
</protein>
<reference evidence="2 3" key="1">
    <citation type="submission" date="2020-04" db="EMBL/GenBank/DDBJ databases">
        <title>Rhizobium bacterial biofertilizers improve the content of phenolic compounds of Lactuca sativa L. under non-saline and saline-stress conditions.</title>
        <authorList>
            <person name="Ayuso-Calles M."/>
            <person name="Garcia-Estevez I."/>
            <person name="Jimenez-Gomez A."/>
            <person name="Flores-Felix J.D."/>
            <person name="Escribano-Bailon M."/>
            <person name="Rivas R."/>
        </authorList>
    </citation>
    <scope>NUCLEOTIDE SEQUENCE [LARGE SCALE GENOMIC DNA]</scope>
    <source>
        <strain evidence="2 3">GPTR02</strain>
    </source>
</reference>